<organism evidence="2 3">
    <name type="scientific">Eiseniibacteriota bacterium</name>
    <dbReference type="NCBI Taxonomy" id="2212470"/>
    <lineage>
        <taxon>Bacteria</taxon>
        <taxon>Candidatus Eiseniibacteriota</taxon>
    </lineage>
</organism>
<dbReference type="Proteomes" id="UP001594288">
    <property type="component" value="Unassembled WGS sequence"/>
</dbReference>
<keyword evidence="3" id="KW-1185">Reference proteome</keyword>
<name>A0ABV6YNN6_UNCEI</name>
<comment type="caution">
    <text evidence="2">The sequence shown here is derived from an EMBL/GenBank/DDBJ whole genome shotgun (WGS) entry which is preliminary data.</text>
</comment>
<evidence type="ECO:0000259" key="1">
    <source>
        <dbReference type="Pfam" id="PF04015"/>
    </source>
</evidence>
<protein>
    <submittedName>
        <fullName evidence="2">DUF362 domain-containing protein</fullName>
    </submittedName>
</protein>
<proteinExistence type="predicted"/>
<evidence type="ECO:0000313" key="2">
    <source>
        <dbReference type="EMBL" id="MFC1799676.1"/>
    </source>
</evidence>
<dbReference type="InterPro" id="IPR007160">
    <property type="entry name" value="DUF362"/>
</dbReference>
<sequence length="309" mass="32815">MNRREFVKSSIAVTGLVLAGPAISFGAETEAAGGARIFVAGGSAEEAVRAVLAKTGGMQAFVKKGDSVLIKPNFSFSNAPDAATTTSPELVKEVALMCKEAGAKRVMVADHTIRVARTCLERTGMKAALEGIDDVKISTPNKKSGFKTTGIERGKSLKEVEIAKDYLDADVYINIPVAKNHSAATVSFGLKNQMGLIYDRWAFHSKYDLHQAIADLATVMKPQLTILDATRCLVTNGPSGPGDVVKLGKVMCSTDMVALDAYATTLLDWGGKTLKPEDIGHIRHAAEHGLGEMDLTKVEIVEAVPVKTG</sequence>
<reference evidence="2 3" key="1">
    <citation type="submission" date="2024-09" db="EMBL/GenBank/DDBJ databases">
        <authorList>
            <person name="D'Angelo T."/>
        </authorList>
    </citation>
    <scope>NUCLEOTIDE SEQUENCE [LARGE SCALE GENOMIC DNA]</scope>
    <source>
        <strain evidence="2">SAG AM-311-F02</strain>
    </source>
</reference>
<dbReference type="EMBL" id="JBHPEI010000021">
    <property type="protein sequence ID" value="MFC1799676.1"/>
    <property type="molecule type" value="Genomic_DNA"/>
</dbReference>
<feature type="domain" description="DUF362" evidence="1">
    <location>
        <begin position="68"/>
        <end position="264"/>
    </location>
</feature>
<gene>
    <name evidence="2" type="ORF">ACFL2Z_02035</name>
</gene>
<accession>A0ABV6YNN6</accession>
<dbReference type="Pfam" id="PF04015">
    <property type="entry name" value="DUF362"/>
    <property type="match status" value="1"/>
</dbReference>
<evidence type="ECO:0000313" key="3">
    <source>
        <dbReference type="Proteomes" id="UP001594288"/>
    </source>
</evidence>